<feature type="chain" id="PRO_5014121057" evidence="5">
    <location>
        <begin position="18"/>
        <end position="576"/>
    </location>
</feature>
<name>A0A2I1CQU3_ASPC2</name>
<keyword evidence="4" id="KW-1133">Transmembrane helix</keyword>
<evidence type="ECO:0000256" key="3">
    <source>
        <dbReference type="SAM" id="MobiDB-lite"/>
    </source>
</evidence>
<feature type="transmembrane region" description="Helical" evidence="4">
    <location>
        <begin position="442"/>
        <end position="465"/>
    </location>
</feature>
<feature type="compositionally biased region" description="Low complexity" evidence="3">
    <location>
        <begin position="420"/>
        <end position="437"/>
    </location>
</feature>
<dbReference type="EMBL" id="MSFM01000017">
    <property type="protein sequence ID" value="PKX99995.1"/>
    <property type="molecule type" value="Genomic_DNA"/>
</dbReference>
<keyword evidence="4" id="KW-0472">Membrane</keyword>
<dbReference type="Pfam" id="PF00026">
    <property type="entry name" value="Asp"/>
    <property type="match status" value="1"/>
</dbReference>
<dbReference type="PANTHER" id="PTHR47966:SF51">
    <property type="entry name" value="BETA-SITE APP-CLEAVING ENZYME, ISOFORM A-RELATED"/>
    <property type="match status" value="1"/>
</dbReference>
<feature type="compositionally biased region" description="Polar residues" evidence="3">
    <location>
        <begin position="497"/>
        <end position="506"/>
    </location>
</feature>
<gene>
    <name evidence="7" type="ORF">P168DRAFT_276925</name>
</gene>
<dbReference type="CDD" id="cd05471">
    <property type="entry name" value="pepsin_like"/>
    <property type="match status" value="1"/>
</dbReference>
<dbReference type="InterPro" id="IPR001461">
    <property type="entry name" value="Aspartic_peptidase_A1"/>
</dbReference>
<keyword evidence="4" id="KW-0812">Transmembrane</keyword>
<keyword evidence="8" id="KW-1185">Reference proteome</keyword>
<dbReference type="RefSeq" id="XP_024688590.1">
    <property type="nucleotide sequence ID" value="XM_024835589.1"/>
</dbReference>
<evidence type="ECO:0000256" key="2">
    <source>
        <dbReference type="ARBA" id="ARBA00022801"/>
    </source>
</evidence>
<sequence length="576" mass="61375">MNLVIVLIELVLVVSWASKCATSSITRRAPSALVVSASEYFEGNDGPWSTFHLRVGNPQQSVRVLVSTASSESMVVLSQYGCSKSVFKDSVPSDCAVSRGSLFNPNQSSSYHDLGLYGINQNGVGLGANLGYSQRAQFALDTVGVGLTGERLKNQTVAGIATPDPFYLGVFGLNPQPVNFTSLGNFSAPSFVTSLKDEGVIPSLSWSYTAGAKYRLKQVNGQLIFSGYDTSRFTPNSVSFTMQDDTTRDLALYVQSISYSGKSSAILLSDPISIFVDSTDPSLWLPKKVCDAFEKAFGLTLDDESGLYLVNETQNTELLNSNAEVAFRLSDVSTGGETVTITLPYSAFALKAEPPLVKKSSHYFPLKRADNSSQYTLGRAFLQEAYLSADYERRTFNVSSCKWDEGAEENVVDILSKNADSSSSDGSPSDGSSGPSGLSKGAVAGIAVGSVVGAVLLAALLFFFIRRHRQKAANKATPPETDQAVLSGPVHNAPPGYSSSHSSQFAAQPPFWSADAPLVSDSNNGDTSNSGVTHEQSVDDRGMELDGQDNQIKPIYHELPGTQVVGPTGPDSAVRA</sequence>
<organism evidence="7 8">
    <name type="scientific">Aspergillus campestris (strain IBT 28561)</name>
    <dbReference type="NCBI Taxonomy" id="1392248"/>
    <lineage>
        <taxon>Eukaryota</taxon>
        <taxon>Fungi</taxon>
        <taxon>Dikarya</taxon>
        <taxon>Ascomycota</taxon>
        <taxon>Pezizomycotina</taxon>
        <taxon>Eurotiomycetes</taxon>
        <taxon>Eurotiomycetidae</taxon>
        <taxon>Eurotiales</taxon>
        <taxon>Aspergillaceae</taxon>
        <taxon>Aspergillus</taxon>
        <taxon>Aspergillus subgen. Circumdati</taxon>
    </lineage>
</organism>
<dbReference type="CDD" id="cd12087">
    <property type="entry name" value="TM_EGFR-like"/>
    <property type="match status" value="1"/>
</dbReference>
<keyword evidence="5" id="KW-0732">Signal</keyword>
<feature type="compositionally biased region" description="Low complexity" evidence="3">
    <location>
        <begin position="519"/>
        <end position="533"/>
    </location>
</feature>
<dbReference type="InterPro" id="IPR021109">
    <property type="entry name" value="Peptidase_aspartic_dom_sf"/>
</dbReference>
<feature type="domain" description="Peptidase A1" evidence="6">
    <location>
        <begin position="49"/>
        <end position="399"/>
    </location>
</feature>
<keyword evidence="7" id="KW-0645">Protease</keyword>
<dbReference type="OrthoDB" id="4074350at2759"/>
<feature type="region of interest" description="Disordered" evidence="3">
    <location>
        <begin position="418"/>
        <end position="437"/>
    </location>
</feature>
<comment type="caution">
    <text evidence="7">The sequence shown here is derived from an EMBL/GenBank/DDBJ whole genome shotgun (WGS) entry which is preliminary data.</text>
</comment>
<evidence type="ECO:0000256" key="4">
    <source>
        <dbReference type="SAM" id="Phobius"/>
    </source>
</evidence>
<dbReference type="Gene3D" id="2.40.70.10">
    <property type="entry name" value="Acid Proteases"/>
    <property type="match status" value="2"/>
</dbReference>
<dbReference type="GO" id="GO:0000324">
    <property type="term" value="C:fungal-type vacuole"/>
    <property type="evidence" value="ECO:0007669"/>
    <property type="project" value="TreeGrafter"/>
</dbReference>
<dbReference type="PRINTS" id="PR00792">
    <property type="entry name" value="PEPSIN"/>
</dbReference>
<evidence type="ECO:0000256" key="1">
    <source>
        <dbReference type="ARBA" id="ARBA00007447"/>
    </source>
</evidence>
<dbReference type="PROSITE" id="PS51767">
    <property type="entry name" value="PEPTIDASE_A1"/>
    <property type="match status" value="1"/>
</dbReference>
<accession>A0A2I1CQU3</accession>
<dbReference type="GO" id="GO:0006508">
    <property type="term" value="P:proteolysis"/>
    <property type="evidence" value="ECO:0007669"/>
    <property type="project" value="UniProtKB-KW"/>
</dbReference>
<proteinExistence type="inferred from homology"/>
<dbReference type="PANTHER" id="PTHR47966">
    <property type="entry name" value="BETA-SITE APP-CLEAVING ENZYME, ISOFORM A-RELATED"/>
    <property type="match status" value="1"/>
</dbReference>
<dbReference type="Proteomes" id="UP000234254">
    <property type="component" value="Unassembled WGS sequence"/>
</dbReference>
<feature type="signal peptide" evidence="5">
    <location>
        <begin position="1"/>
        <end position="17"/>
    </location>
</feature>
<dbReference type="SUPFAM" id="SSF50630">
    <property type="entry name" value="Acid proteases"/>
    <property type="match status" value="1"/>
</dbReference>
<dbReference type="VEuPathDB" id="FungiDB:P168DRAFT_276925"/>
<dbReference type="AlphaFoldDB" id="A0A2I1CQU3"/>
<dbReference type="GO" id="GO:0004190">
    <property type="term" value="F:aspartic-type endopeptidase activity"/>
    <property type="evidence" value="ECO:0007669"/>
    <property type="project" value="InterPro"/>
</dbReference>
<keyword evidence="2" id="KW-0378">Hydrolase</keyword>
<evidence type="ECO:0000259" key="6">
    <source>
        <dbReference type="PROSITE" id="PS51767"/>
    </source>
</evidence>
<dbReference type="GeneID" id="36543113"/>
<evidence type="ECO:0000256" key="5">
    <source>
        <dbReference type="SAM" id="SignalP"/>
    </source>
</evidence>
<dbReference type="InterPro" id="IPR033121">
    <property type="entry name" value="PEPTIDASE_A1"/>
</dbReference>
<comment type="similarity">
    <text evidence="1">Belongs to the peptidase A1 family.</text>
</comment>
<feature type="region of interest" description="Disordered" evidence="3">
    <location>
        <begin position="474"/>
        <end position="576"/>
    </location>
</feature>
<evidence type="ECO:0000313" key="8">
    <source>
        <dbReference type="Proteomes" id="UP000234254"/>
    </source>
</evidence>
<evidence type="ECO:0000313" key="7">
    <source>
        <dbReference type="EMBL" id="PKX99995.1"/>
    </source>
</evidence>
<reference evidence="7" key="1">
    <citation type="submission" date="2016-12" db="EMBL/GenBank/DDBJ databases">
        <title>The genomes of Aspergillus section Nigri reveals drivers in fungal speciation.</title>
        <authorList>
            <consortium name="DOE Joint Genome Institute"/>
            <person name="Vesth T.C."/>
            <person name="Nybo J."/>
            <person name="Theobald S."/>
            <person name="Brandl J."/>
            <person name="Frisvad J.C."/>
            <person name="Nielsen K.F."/>
            <person name="Lyhne E.K."/>
            <person name="Kogle M.E."/>
            <person name="Kuo A."/>
            <person name="Riley R."/>
            <person name="Clum A."/>
            <person name="Nolan M."/>
            <person name="Lipzen A."/>
            <person name="Salamov A."/>
            <person name="Henrissat B."/>
            <person name="Wiebenga A."/>
            <person name="De vries R.P."/>
            <person name="Grigoriev I.V."/>
            <person name="Mortensen U.H."/>
            <person name="Andersen M.R."/>
            <person name="Baker S.E."/>
        </authorList>
    </citation>
    <scope>NUCLEOTIDE SEQUENCE</scope>
    <source>
        <strain evidence="7">IBT 28561</strain>
    </source>
</reference>
<dbReference type="InterPro" id="IPR034164">
    <property type="entry name" value="Pepsin-like_dom"/>
</dbReference>
<protein>
    <submittedName>
        <fullName evidence="7">Acid protease</fullName>
    </submittedName>
</protein>